<proteinExistence type="predicted"/>
<evidence type="ECO:0000259" key="4">
    <source>
        <dbReference type="Pfam" id="PF02771"/>
    </source>
</evidence>
<comment type="caution">
    <text evidence="5">The sequence shown here is derived from an EMBL/GenBank/DDBJ whole genome shotgun (WGS) entry which is preliminary data.</text>
</comment>
<dbReference type="GO" id="GO:0003995">
    <property type="term" value="F:acyl-CoA dehydrogenase activity"/>
    <property type="evidence" value="ECO:0007669"/>
    <property type="project" value="TreeGrafter"/>
</dbReference>
<evidence type="ECO:0000313" key="5">
    <source>
        <dbReference type="EMBL" id="KAI1715450.1"/>
    </source>
</evidence>
<feature type="domain" description="Acyl-CoA dehydrogenase/oxidase N-terminal" evidence="4">
    <location>
        <begin position="105"/>
        <end position="190"/>
    </location>
</feature>
<dbReference type="InterPro" id="IPR013786">
    <property type="entry name" value="AcylCoA_DH/ox_N"/>
</dbReference>
<dbReference type="Gene3D" id="2.40.110.10">
    <property type="entry name" value="Butyryl-CoA Dehydrogenase, subunit A, domain 2"/>
    <property type="match status" value="1"/>
</dbReference>
<evidence type="ECO:0000313" key="6">
    <source>
        <dbReference type="Proteomes" id="UP001201812"/>
    </source>
</evidence>
<dbReference type="InterPro" id="IPR037069">
    <property type="entry name" value="AcylCoA_DH/ox_N_sf"/>
</dbReference>
<dbReference type="Pfam" id="PF02771">
    <property type="entry name" value="Acyl-CoA_dh_N"/>
    <property type="match status" value="1"/>
</dbReference>
<dbReference type="GO" id="GO:0050660">
    <property type="term" value="F:flavin adenine dinucleotide binding"/>
    <property type="evidence" value="ECO:0007669"/>
    <property type="project" value="InterPro"/>
</dbReference>
<dbReference type="AlphaFoldDB" id="A0AAD4R7L0"/>
<dbReference type="InterPro" id="IPR009100">
    <property type="entry name" value="AcylCoA_DH/oxidase_NM_dom_sf"/>
</dbReference>
<keyword evidence="2" id="KW-0285">Flavoprotein</keyword>
<keyword evidence="6" id="KW-1185">Reference proteome</keyword>
<organism evidence="5 6">
    <name type="scientific">Ditylenchus destructor</name>
    <dbReference type="NCBI Taxonomy" id="166010"/>
    <lineage>
        <taxon>Eukaryota</taxon>
        <taxon>Metazoa</taxon>
        <taxon>Ecdysozoa</taxon>
        <taxon>Nematoda</taxon>
        <taxon>Chromadorea</taxon>
        <taxon>Rhabditida</taxon>
        <taxon>Tylenchina</taxon>
        <taxon>Tylenchomorpha</taxon>
        <taxon>Sphaerularioidea</taxon>
        <taxon>Anguinidae</taxon>
        <taxon>Anguininae</taxon>
        <taxon>Ditylenchus</taxon>
    </lineage>
</organism>
<protein>
    <submittedName>
        <fullName evidence="5">Acyl-CoA dehydrogenase FadE10</fullName>
    </submittedName>
</protein>
<evidence type="ECO:0000256" key="1">
    <source>
        <dbReference type="ARBA" id="ARBA00001974"/>
    </source>
</evidence>
<dbReference type="Proteomes" id="UP001201812">
    <property type="component" value="Unassembled WGS sequence"/>
</dbReference>
<dbReference type="PANTHER" id="PTHR43884:SF9">
    <property type="entry name" value="COMPLEX I ASSEMBLY FACTOR ACAD9, MITOCHONDRIAL"/>
    <property type="match status" value="1"/>
</dbReference>
<reference evidence="5" key="1">
    <citation type="submission" date="2022-01" db="EMBL/GenBank/DDBJ databases">
        <title>Genome Sequence Resource for Two Populations of Ditylenchus destructor, the Migratory Endoparasitic Phytonematode.</title>
        <authorList>
            <person name="Zhang H."/>
            <person name="Lin R."/>
            <person name="Xie B."/>
        </authorList>
    </citation>
    <scope>NUCLEOTIDE SEQUENCE</scope>
    <source>
        <strain evidence="5">BazhouSP</strain>
    </source>
</reference>
<evidence type="ECO:0000256" key="3">
    <source>
        <dbReference type="ARBA" id="ARBA00022827"/>
    </source>
</evidence>
<dbReference type="Gene3D" id="1.10.540.10">
    <property type="entry name" value="Acyl-CoA dehydrogenase/oxidase, N-terminal domain"/>
    <property type="match status" value="1"/>
</dbReference>
<gene>
    <name evidence="5" type="ORF">DdX_07765</name>
</gene>
<accession>A0AAD4R7L0</accession>
<dbReference type="EMBL" id="JAKKPZ010000011">
    <property type="protein sequence ID" value="KAI1715450.1"/>
    <property type="molecule type" value="Genomic_DNA"/>
</dbReference>
<sequence length="286" mass="32182">MLSLRSTCRKTCWLKKSCYVMSTRGEKTGVEMEKIPPKASELRELEEKFKHIPVEKKSLSRGLSMNKFEKDFMIFPEYQQTKEVENIKAYTKKLGSDFDKALVTVDKERSGVPAKIIQTLLKNDVFASFVPKAYGGANFCQKDLLLLTEVLAKDDLSVFTVFNEAKSAANLISIFGTQEQKDKYLPKIAAFQCKPTICIYDEPTADSEPTEVISAPGNGPQLSGVKINVVNADVADIFIVFAKRNKENRCYIIDRENLGRELTQLKYNGSGEPRDNLPGAKAWRSQ</sequence>
<dbReference type="PANTHER" id="PTHR43884">
    <property type="entry name" value="ACYL-COA DEHYDROGENASE"/>
    <property type="match status" value="1"/>
</dbReference>
<evidence type="ECO:0000256" key="2">
    <source>
        <dbReference type="ARBA" id="ARBA00022630"/>
    </source>
</evidence>
<dbReference type="InterPro" id="IPR046373">
    <property type="entry name" value="Acyl-CoA_Oxase/DH_mid-dom_sf"/>
</dbReference>
<keyword evidence="3" id="KW-0274">FAD</keyword>
<name>A0AAD4R7L0_9BILA</name>
<comment type="cofactor">
    <cofactor evidence="1">
        <name>FAD</name>
        <dbReference type="ChEBI" id="CHEBI:57692"/>
    </cofactor>
</comment>
<dbReference type="SUPFAM" id="SSF56645">
    <property type="entry name" value="Acyl-CoA dehydrogenase NM domain-like"/>
    <property type="match status" value="1"/>
</dbReference>